<feature type="region of interest" description="Disordered" evidence="1">
    <location>
        <begin position="344"/>
        <end position="390"/>
    </location>
</feature>
<dbReference type="EMBL" id="JARKIE010000001">
    <property type="protein sequence ID" value="KAJ7710739.1"/>
    <property type="molecule type" value="Genomic_DNA"/>
</dbReference>
<keyword evidence="3" id="KW-1185">Reference proteome</keyword>
<gene>
    <name evidence="2" type="ORF">B0H17DRAFT_1190437</name>
</gene>
<feature type="compositionally biased region" description="Low complexity" evidence="1">
    <location>
        <begin position="358"/>
        <end position="373"/>
    </location>
</feature>
<accession>A0AAD7H2N3</accession>
<sequence length="390" mass="42602">MTNRNDGLASFMPLATPGSGVANNLANNQHHGGGTDVSFTEPSIPQLVLSPLFVDNLAKDFGLTAVQRNHVHTCAQLGSVNEGLTKADLSTRLFMLAVCYSESNEMRRAAERNNTENLAQLLEDLRVRLDDGYTFTRDQMRSIRSQAQDSIYEPTRTSFMSMHNDVLQKLRDNKGPTKLSNVFGNPSREKALASLVKKTCSSVRNSLRQDIRNSICGNTPSTLSTFAYTSASKFKRGGPGLSLDIGYTIHNAHLRRFAIENPSIIGVEDVVEDEDSNDDPGSSPAPASKKRKLNTAAHAGGRIPKGKDFWSQVDAFFATKIHEFGSKNLQSPGWKEYNSETIHRDEQRFPNDNQQREASPAVSSSESASGSNAPRNGPAAAASNLFQLLA</sequence>
<reference evidence="2" key="1">
    <citation type="submission" date="2023-03" db="EMBL/GenBank/DDBJ databases">
        <title>Massive genome expansion in bonnet fungi (Mycena s.s.) driven by repeated elements and novel gene families across ecological guilds.</title>
        <authorList>
            <consortium name="Lawrence Berkeley National Laboratory"/>
            <person name="Harder C.B."/>
            <person name="Miyauchi S."/>
            <person name="Viragh M."/>
            <person name="Kuo A."/>
            <person name="Thoen E."/>
            <person name="Andreopoulos B."/>
            <person name="Lu D."/>
            <person name="Skrede I."/>
            <person name="Drula E."/>
            <person name="Henrissat B."/>
            <person name="Morin E."/>
            <person name="Kohler A."/>
            <person name="Barry K."/>
            <person name="LaButti K."/>
            <person name="Morin E."/>
            <person name="Salamov A."/>
            <person name="Lipzen A."/>
            <person name="Mereny Z."/>
            <person name="Hegedus B."/>
            <person name="Baldrian P."/>
            <person name="Stursova M."/>
            <person name="Weitz H."/>
            <person name="Taylor A."/>
            <person name="Grigoriev I.V."/>
            <person name="Nagy L.G."/>
            <person name="Martin F."/>
            <person name="Kauserud H."/>
        </authorList>
    </citation>
    <scope>NUCLEOTIDE SEQUENCE</scope>
    <source>
        <strain evidence="2">CBHHK067</strain>
    </source>
</reference>
<evidence type="ECO:0000256" key="1">
    <source>
        <dbReference type="SAM" id="MobiDB-lite"/>
    </source>
</evidence>
<dbReference type="Proteomes" id="UP001221757">
    <property type="component" value="Unassembled WGS sequence"/>
</dbReference>
<evidence type="ECO:0000313" key="3">
    <source>
        <dbReference type="Proteomes" id="UP001221757"/>
    </source>
</evidence>
<comment type="caution">
    <text evidence="2">The sequence shown here is derived from an EMBL/GenBank/DDBJ whole genome shotgun (WGS) entry which is preliminary data.</text>
</comment>
<feature type="region of interest" description="Disordered" evidence="1">
    <location>
        <begin position="271"/>
        <end position="304"/>
    </location>
</feature>
<evidence type="ECO:0000313" key="2">
    <source>
        <dbReference type="EMBL" id="KAJ7710739.1"/>
    </source>
</evidence>
<name>A0AAD7H2N3_MYCRO</name>
<organism evidence="2 3">
    <name type="scientific">Mycena rosella</name>
    <name type="common">Pink bonnet</name>
    <name type="synonym">Agaricus rosellus</name>
    <dbReference type="NCBI Taxonomy" id="1033263"/>
    <lineage>
        <taxon>Eukaryota</taxon>
        <taxon>Fungi</taxon>
        <taxon>Dikarya</taxon>
        <taxon>Basidiomycota</taxon>
        <taxon>Agaricomycotina</taxon>
        <taxon>Agaricomycetes</taxon>
        <taxon>Agaricomycetidae</taxon>
        <taxon>Agaricales</taxon>
        <taxon>Marasmiineae</taxon>
        <taxon>Mycenaceae</taxon>
        <taxon>Mycena</taxon>
    </lineage>
</organism>
<proteinExistence type="predicted"/>
<dbReference type="AlphaFoldDB" id="A0AAD7H2N3"/>
<protein>
    <submittedName>
        <fullName evidence="2">Uncharacterized protein</fullName>
    </submittedName>
</protein>